<evidence type="ECO:0000256" key="3">
    <source>
        <dbReference type="ARBA" id="ARBA00022833"/>
    </source>
</evidence>
<evidence type="ECO:0000256" key="1">
    <source>
        <dbReference type="ARBA" id="ARBA00022723"/>
    </source>
</evidence>
<evidence type="ECO:0000259" key="4">
    <source>
        <dbReference type="Pfam" id="PF04500"/>
    </source>
</evidence>
<feature type="domain" description="FLYWCH-type" evidence="4">
    <location>
        <begin position="16"/>
        <end position="76"/>
    </location>
</feature>
<dbReference type="Proteomes" id="UP001652661">
    <property type="component" value="Chromosome 3R"/>
</dbReference>
<organism evidence="5 6">
    <name type="scientific">Drosophila kikkawai</name>
    <name type="common">Fruit fly</name>
    <dbReference type="NCBI Taxonomy" id="30033"/>
    <lineage>
        <taxon>Eukaryota</taxon>
        <taxon>Metazoa</taxon>
        <taxon>Ecdysozoa</taxon>
        <taxon>Arthropoda</taxon>
        <taxon>Hexapoda</taxon>
        <taxon>Insecta</taxon>
        <taxon>Pterygota</taxon>
        <taxon>Neoptera</taxon>
        <taxon>Endopterygota</taxon>
        <taxon>Diptera</taxon>
        <taxon>Brachycera</taxon>
        <taxon>Muscomorpha</taxon>
        <taxon>Ephydroidea</taxon>
        <taxon>Drosophilidae</taxon>
        <taxon>Drosophila</taxon>
        <taxon>Sophophora</taxon>
    </lineage>
</organism>
<keyword evidence="2" id="KW-0863">Zinc-finger</keyword>
<keyword evidence="1" id="KW-0479">Metal-binding</keyword>
<dbReference type="Gene3D" id="2.20.25.240">
    <property type="match status" value="1"/>
</dbReference>
<evidence type="ECO:0000313" key="5">
    <source>
        <dbReference type="Proteomes" id="UP001652661"/>
    </source>
</evidence>
<gene>
    <name evidence="6" type="primary">pre-mod(mdg4)-U</name>
</gene>
<dbReference type="InterPro" id="IPR007588">
    <property type="entry name" value="Znf_FLYWCH"/>
</dbReference>
<proteinExistence type="predicted"/>
<keyword evidence="3" id="KW-0862">Zinc</keyword>
<accession>A0ABM4GKM2</accession>
<sequence>MPATSFGFVAEASFYFTKGQRESIKLNYGGHSYVKFMENGRGTKWICATRSTTKCRARIRTTKNDRLEVLHAPHNHELTLVKKERGGLRKKVKKSK</sequence>
<evidence type="ECO:0000313" key="6">
    <source>
        <dbReference type="RefSeq" id="XP_070143266.1"/>
    </source>
</evidence>
<dbReference type="GeneID" id="138928898"/>
<keyword evidence="5" id="KW-1185">Reference proteome</keyword>
<dbReference type="RefSeq" id="XP_070143266.1">
    <property type="nucleotide sequence ID" value="XM_070287165.1"/>
</dbReference>
<dbReference type="Pfam" id="PF04500">
    <property type="entry name" value="FLYWCH"/>
    <property type="match status" value="1"/>
</dbReference>
<evidence type="ECO:0000256" key="2">
    <source>
        <dbReference type="ARBA" id="ARBA00022771"/>
    </source>
</evidence>
<reference evidence="6" key="1">
    <citation type="submission" date="2025-08" db="UniProtKB">
        <authorList>
            <consortium name="RefSeq"/>
        </authorList>
    </citation>
    <scope>IDENTIFICATION</scope>
    <source>
        <strain evidence="6">14028-0561.14</strain>
        <tissue evidence="6">Whole fly</tissue>
    </source>
</reference>
<protein>
    <submittedName>
        <fullName evidence="6">Uncharacterized protein pre-mod(Mdg4)-U</fullName>
    </submittedName>
</protein>
<name>A0ABM4GKM2_DROKI</name>